<evidence type="ECO:0000313" key="1">
    <source>
        <dbReference type="EMBL" id="KAK9965860.1"/>
    </source>
</evidence>
<sequence>MSHSCGPLEQSSGGNIKPLHAIGIQAMKLPEALPTATVCPKKAVAPIQTQADPTESFTPALFNMAEKIQEE</sequence>
<keyword evidence="2" id="KW-1185">Reference proteome</keyword>
<dbReference type="AlphaFoldDB" id="A0AAW2A041"/>
<name>A0AAW2A041_CULAL</name>
<evidence type="ECO:0000313" key="2">
    <source>
        <dbReference type="Proteomes" id="UP001479290"/>
    </source>
</evidence>
<organism evidence="1 2">
    <name type="scientific">Culter alburnus</name>
    <name type="common">Topmouth culter</name>
    <dbReference type="NCBI Taxonomy" id="194366"/>
    <lineage>
        <taxon>Eukaryota</taxon>
        <taxon>Metazoa</taxon>
        <taxon>Chordata</taxon>
        <taxon>Craniata</taxon>
        <taxon>Vertebrata</taxon>
        <taxon>Euteleostomi</taxon>
        <taxon>Actinopterygii</taxon>
        <taxon>Neopterygii</taxon>
        <taxon>Teleostei</taxon>
        <taxon>Ostariophysi</taxon>
        <taxon>Cypriniformes</taxon>
        <taxon>Xenocyprididae</taxon>
        <taxon>Xenocypridinae</taxon>
        <taxon>Culter</taxon>
    </lineage>
</organism>
<comment type="caution">
    <text evidence="1">The sequence shown here is derived from an EMBL/GenBank/DDBJ whole genome shotgun (WGS) entry which is preliminary data.</text>
</comment>
<dbReference type="Proteomes" id="UP001479290">
    <property type="component" value="Unassembled WGS sequence"/>
</dbReference>
<gene>
    <name evidence="1" type="ORF">ABG768_004926</name>
</gene>
<proteinExistence type="predicted"/>
<dbReference type="EMBL" id="JAWDJR010000012">
    <property type="protein sequence ID" value="KAK9965860.1"/>
    <property type="molecule type" value="Genomic_DNA"/>
</dbReference>
<accession>A0AAW2A041</accession>
<protein>
    <submittedName>
        <fullName evidence="1">Uncharacterized protein</fullName>
    </submittedName>
</protein>
<reference evidence="1 2" key="1">
    <citation type="submission" date="2024-05" db="EMBL/GenBank/DDBJ databases">
        <title>A high-quality chromosomal-level genome assembly of Topmouth culter (Culter alburnus).</title>
        <authorList>
            <person name="Zhao H."/>
        </authorList>
    </citation>
    <scope>NUCLEOTIDE SEQUENCE [LARGE SCALE GENOMIC DNA]</scope>
    <source>
        <strain evidence="1">CATC2023</strain>
        <tissue evidence="1">Muscle</tissue>
    </source>
</reference>